<dbReference type="InterPro" id="IPR005495">
    <property type="entry name" value="LptG/LptF_permease"/>
</dbReference>
<evidence type="ECO:0000256" key="2">
    <source>
        <dbReference type="ARBA" id="ARBA00022475"/>
    </source>
</evidence>
<dbReference type="PANTHER" id="PTHR33529">
    <property type="entry name" value="SLR0882 PROTEIN-RELATED"/>
    <property type="match status" value="1"/>
</dbReference>
<feature type="transmembrane region" description="Helical" evidence="6">
    <location>
        <begin position="341"/>
        <end position="359"/>
    </location>
</feature>
<feature type="transmembrane region" description="Helical" evidence="6">
    <location>
        <begin position="49"/>
        <end position="78"/>
    </location>
</feature>
<dbReference type="Pfam" id="PF03739">
    <property type="entry name" value="LptF_LptG"/>
    <property type="match status" value="1"/>
</dbReference>
<dbReference type="GO" id="GO:0055085">
    <property type="term" value="P:transmembrane transport"/>
    <property type="evidence" value="ECO:0007669"/>
    <property type="project" value="InterPro"/>
</dbReference>
<dbReference type="NCBIfam" id="TIGR04407">
    <property type="entry name" value="LptF_YjgP"/>
    <property type="match status" value="1"/>
</dbReference>
<dbReference type="GO" id="GO:0043190">
    <property type="term" value="C:ATP-binding cassette (ABC) transporter complex"/>
    <property type="evidence" value="ECO:0007669"/>
    <property type="project" value="InterPro"/>
</dbReference>
<reference evidence="7" key="2">
    <citation type="submission" date="2023-04" db="EMBL/GenBank/DDBJ databases">
        <title>'Rhodoalgimonas zhirmunskyi' gen. nov., isolated from a red alga.</title>
        <authorList>
            <person name="Nedashkovskaya O.I."/>
            <person name="Otstavnykh N.Y."/>
            <person name="Bystritskaya E.P."/>
            <person name="Balabanova L.A."/>
            <person name="Isaeva M.P."/>
        </authorList>
    </citation>
    <scope>NUCLEOTIDE SEQUENCE</scope>
    <source>
        <strain evidence="7">10Alg 79</strain>
    </source>
</reference>
<evidence type="ECO:0000256" key="3">
    <source>
        <dbReference type="ARBA" id="ARBA00022692"/>
    </source>
</evidence>
<keyword evidence="3 6" id="KW-0812">Transmembrane</keyword>
<keyword evidence="8" id="KW-1185">Reference proteome</keyword>
<accession>A0AAJ1X3E7</accession>
<name>A0AAJ1X3E7_9RHOB</name>
<dbReference type="Proteomes" id="UP001227162">
    <property type="component" value="Unassembled WGS sequence"/>
</dbReference>
<reference evidence="7" key="1">
    <citation type="submission" date="2022-07" db="EMBL/GenBank/DDBJ databases">
        <authorList>
            <person name="Otstavnykh N."/>
            <person name="Isaeva M."/>
            <person name="Bystritskaya E."/>
        </authorList>
    </citation>
    <scope>NUCLEOTIDE SEQUENCE</scope>
    <source>
        <strain evidence="7">10Alg 79</strain>
    </source>
</reference>
<evidence type="ECO:0000256" key="4">
    <source>
        <dbReference type="ARBA" id="ARBA00022989"/>
    </source>
</evidence>
<dbReference type="EMBL" id="JANFFA010000001">
    <property type="protein sequence ID" value="MDQ2093218.1"/>
    <property type="molecule type" value="Genomic_DNA"/>
</dbReference>
<gene>
    <name evidence="7" type="primary">lptF</name>
    <name evidence="7" type="ORF">NOI20_03770</name>
</gene>
<protein>
    <submittedName>
        <fullName evidence="7">LPS export ABC transporter permease LptF</fullName>
    </submittedName>
</protein>
<dbReference type="RefSeq" id="WP_317624815.1">
    <property type="nucleotide sequence ID" value="NZ_JANFFA010000001.1"/>
</dbReference>
<evidence type="ECO:0000256" key="5">
    <source>
        <dbReference type="ARBA" id="ARBA00023136"/>
    </source>
</evidence>
<evidence type="ECO:0000313" key="7">
    <source>
        <dbReference type="EMBL" id="MDQ2093218.1"/>
    </source>
</evidence>
<keyword evidence="5 6" id="KW-0472">Membrane</keyword>
<keyword evidence="2" id="KW-1003">Cell membrane</keyword>
<evidence type="ECO:0000256" key="6">
    <source>
        <dbReference type="SAM" id="Phobius"/>
    </source>
</evidence>
<dbReference type="GO" id="GO:0015920">
    <property type="term" value="P:lipopolysaccharide transport"/>
    <property type="evidence" value="ECO:0007669"/>
    <property type="project" value="TreeGrafter"/>
</dbReference>
<dbReference type="PANTHER" id="PTHR33529:SF6">
    <property type="entry name" value="YJGP_YJGQ FAMILY PERMEASE"/>
    <property type="match status" value="1"/>
</dbReference>
<feature type="transmembrane region" description="Helical" evidence="6">
    <location>
        <begin position="311"/>
        <end position="329"/>
    </location>
</feature>
<proteinExistence type="predicted"/>
<feature type="transmembrane region" description="Helical" evidence="6">
    <location>
        <begin position="280"/>
        <end position="299"/>
    </location>
</feature>
<feature type="transmembrane region" description="Helical" evidence="6">
    <location>
        <begin position="7"/>
        <end position="29"/>
    </location>
</feature>
<comment type="subcellular location">
    <subcellularLocation>
        <location evidence="1">Cell membrane</location>
        <topology evidence="1">Multi-pass membrane protein</topology>
    </subcellularLocation>
</comment>
<dbReference type="InterPro" id="IPR030922">
    <property type="entry name" value="LptF"/>
</dbReference>
<dbReference type="AlphaFoldDB" id="A0AAJ1X3E7"/>
<organism evidence="7 8">
    <name type="scientific">Rhodalgimonas zhirmunskyi</name>
    <dbReference type="NCBI Taxonomy" id="2964767"/>
    <lineage>
        <taxon>Bacteria</taxon>
        <taxon>Pseudomonadati</taxon>
        <taxon>Pseudomonadota</taxon>
        <taxon>Alphaproteobacteria</taxon>
        <taxon>Rhodobacterales</taxon>
        <taxon>Roseobacteraceae</taxon>
        <taxon>Rhodalgimonas</taxon>
    </lineage>
</organism>
<sequence length="385" mass="42565">MARFDRYILSQLMVLFGFFALVLVSIYWINKAVKLFDVLIGEGQTAWIFAEFTALVLPSVIALVLPVAGFAAAVYVTNRLSSESELTVMQATGFSPWRLARPVFVFGLITAAMMLVLFNYLVPASQAQLAEREVEISRNVTAKLLTEGTFLHPADRITFYIRDITPEGQLRDVFMSDRRSPRESMTYTANEAYIVRDGDKSKLVMLDGLSQTYETTTGLLYTTHFADFAFDISALIGSEPRDTFRLAHAFTPDLISAPERVAARAGVSLGEVVETLHMRFAQPLLALAAALIGFSALLVGGFSRFGIWKQIVGAIFLLVLLKLIEGVVTEPVRRSPSLFPLLYLPGVLGLGLSVGMLWWSARPRRIRQKAFPPDTPPPDHGGVQV</sequence>
<evidence type="ECO:0000313" key="8">
    <source>
        <dbReference type="Proteomes" id="UP001227162"/>
    </source>
</evidence>
<keyword evidence="4 6" id="KW-1133">Transmembrane helix</keyword>
<evidence type="ECO:0000256" key="1">
    <source>
        <dbReference type="ARBA" id="ARBA00004651"/>
    </source>
</evidence>
<feature type="transmembrane region" description="Helical" evidence="6">
    <location>
        <begin position="99"/>
        <end position="122"/>
    </location>
</feature>
<comment type="caution">
    <text evidence="7">The sequence shown here is derived from an EMBL/GenBank/DDBJ whole genome shotgun (WGS) entry which is preliminary data.</text>
</comment>